<dbReference type="RefSeq" id="WP_012861854.1">
    <property type="nucleotide sequence ID" value="NC_013517.1"/>
</dbReference>
<dbReference type="KEGG" id="str:Sterm_2407"/>
<dbReference type="SUPFAM" id="SSF53613">
    <property type="entry name" value="Ribokinase-like"/>
    <property type="match status" value="1"/>
</dbReference>
<dbReference type="Proteomes" id="UP000000845">
    <property type="component" value="Chromosome"/>
</dbReference>
<keyword evidence="1" id="KW-0808">Transferase</keyword>
<dbReference type="eggNOG" id="COG2870">
    <property type="taxonomic scope" value="Bacteria"/>
</dbReference>
<name>D1ALB7_SEBTE</name>
<dbReference type="FunFam" id="3.40.1190.20:FF:000002">
    <property type="entry name" value="Bifunctional protein HldE"/>
    <property type="match status" value="1"/>
</dbReference>
<organism evidence="4 5">
    <name type="scientific">Sebaldella termitidis (strain ATCC 33386 / NCTC 11300)</name>
    <dbReference type="NCBI Taxonomy" id="526218"/>
    <lineage>
        <taxon>Bacteria</taxon>
        <taxon>Fusobacteriati</taxon>
        <taxon>Fusobacteriota</taxon>
        <taxon>Fusobacteriia</taxon>
        <taxon>Fusobacteriales</taxon>
        <taxon>Leptotrichiaceae</taxon>
        <taxon>Sebaldella</taxon>
    </lineage>
</organism>
<dbReference type="GO" id="GO:0016773">
    <property type="term" value="F:phosphotransferase activity, alcohol group as acceptor"/>
    <property type="evidence" value="ECO:0007669"/>
    <property type="project" value="InterPro"/>
</dbReference>
<evidence type="ECO:0000259" key="3">
    <source>
        <dbReference type="Pfam" id="PF00294"/>
    </source>
</evidence>
<feature type="domain" description="Carbohydrate kinase PfkB" evidence="3">
    <location>
        <begin position="18"/>
        <end position="314"/>
    </location>
</feature>
<dbReference type="GO" id="GO:0005829">
    <property type="term" value="C:cytosol"/>
    <property type="evidence" value="ECO:0007669"/>
    <property type="project" value="TreeGrafter"/>
</dbReference>
<dbReference type="CDD" id="cd01172">
    <property type="entry name" value="RfaE_like"/>
    <property type="match status" value="1"/>
</dbReference>
<reference evidence="5" key="1">
    <citation type="submission" date="2009-09" db="EMBL/GenBank/DDBJ databases">
        <title>The complete chromosome of Sebaldella termitidis ATCC 33386.</title>
        <authorList>
            <consortium name="US DOE Joint Genome Institute (JGI-PGF)"/>
            <person name="Lucas S."/>
            <person name="Copeland A."/>
            <person name="Lapidus A."/>
            <person name="Glavina del Rio T."/>
            <person name="Dalin E."/>
            <person name="Tice H."/>
            <person name="Bruce D."/>
            <person name="Goodwin L."/>
            <person name="Pitluck S."/>
            <person name="Kyrpides N."/>
            <person name="Mavromatis K."/>
            <person name="Ivanova N."/>
            <person name="Mikhailova N."/>
            <person name="Sims D."/>
            <person name="Meincke L."/>
            <person name="Brettin T."/>
            <person name="Detter J.C."/>
            <person name="Han C."/>
            <person name="Larimer F."/>
            <person name="Land M."/>
            <person name="Hauser L."/>
            <person name="Markowitz V."/>
            <person name="Cheng J.F."/>
            <person name="Hugenholtz P."/>
            <person name="Woyke T."/>
            <person name="Wu D."/>
            <person name="Eisen J.A."/>
        </authorList>
    </citation>
    <scope>NUCLEOTIDE SEQUENCE [LARGE SCALE GENOMIC DNA]</scope>
    <source>
        <strain evidence="5">ATCC 33386 / NCTC 11300</strain>
    </source>
</reference>
<dbReference type="InterPro" id="IPR011913">
    <property type="entry name" value="RfaE_dom_I"/>
</dbReference>
<keyword evidence="2" id="KW-0418">Kinase</keyword>
<dbReference type="InterPro" id="IPR011611">
    <property type="entry name" value="PfkB_dom"/>
</dbReference>
<gene>
    <name evidence="4" type="ordered locus">Sterm_2407</name>
</gene>
<dbReference type="InterPro" id="IPR029056">
    <property type="entry name" value="Ribokinase-like"/>
</dbReference>
<evidence type="ECO:0000313" key="4">
    <source>
        <dbReference type="EMBL" id="ACZ09260.1"/>
    </source>
</evidence>
<dbReference type="EMBL" id="CP001739">
    <property type="protein sequence ID" value="ACZ09260.1"/>
    <property type="molecule type" value="Genomic_DNA"/>
</dbReference>
<dbReference type="PANTHER" id="PTHR46969:SF1">
    <property type="entry name" value="BIFUNCTIONAL PROTEIN HLDE"/>
    <property type="match status" value="1"/>
</dbReference>
<dbReference type="AlphaFoldDB" id="D1ALB7"/>
<dbReference type="Gene3D" id="3.40.1190.20">
    <property type="match status" value="1"/>
</dbReference>
<keyword evidence="5" id="KW-1185">Reference proteome</keyword>
<reference evidence="4 5" key="2">
    <citation type="journal article" date="2010" name="Stand. Genomic Sci.">
        <title>Complete genome sequence of Sebaldella termitidis type strain (NCTC 11300).</title>
        <authorList>
            <person name="Harmon-Smith M."/>
            <person name="Celia L."/>
            <person name="Chertkov O."/>
            <person name="Lapidus A."/>
            <person name="Copeland A."/>
            <person name="Glavina Del Rio T."/>
            <person name="Nolan M."/>
            <person name="Lucas S."/>
            <person name="Tice H."/>
            <person name="Cheng J.F."/>
            <person name="Han C."/>
            <person name="Detter J.C."/>
            <person name="Bruce D."/>
            <person name="Goodwin L."/>
            <person name="Pitluck S."/>
            <person name="Pati A."/>
            <person name="Liolios K."/>
            <person name="Ivanova N."/>
            <person name="Mavromatis K."/>
            <person name="Mikhailova N."/>
            <person name="Chen A."/>
            <person name="Palaniappan K."/>
            <person name="Land M."/>
            <person name="Hauser L."/>
            <person name="Chang Y.J."/>
            <person name="Jeffries C.D."/>
            <person name="Brettin T."/>
            <person name="Goker M."/>
            <person name="Beck B."/>
            <person name="Bristow J."/>
            <person name="Eisen J.A."/>
            <person name="Markowitz V."/>
            <person name="Hugenholtz P."/>
            <person name="Kyrpides N.C."/>
            <person name="Klenk H.P."/>
            <person name="Chen F."/>
        </authorList>
    </citation>
    <scope>NUCLEOTIDE SEQUENCE [LARGE SCALE GENOMIC DNA]</scope>
    <source>
        <strain evidence="5">ATCC 33386 / NCTC 11300</strain>
    </source>
</reference>
<proteinExistence type="predicted"/>
<dbReference type="STRING" id="526218.Sterm_2407"/>
<sequence>MLKVERVVELIEKFKNLKIAVVGDMMIDSYLLGDVTRISPEAPVPVVNVNKERFVLGGAANVSNNLRNLNSQVITYGVIGDDENGQKLIKKLEETGIEVSGLVIDSERPTIIKTRILAHNNQLLRIDWEKNEVINERIQKDIIDRLEKNIKNIEAIILSDYNKGVLSEYVSKKIIEIARKNNKIITVDPKPKNFINYVGATAITPNKKEILEYLGLNSFTDESDIENKAMKIKEDLDLKYLLLTRSEEGVSICSENYNKVSTMAKEVYDVTGAGDTLISVFTLALAAGATSLEAAKIGNIAAGIVVGKIGTATTTKEEIIKFYEDM</sequence>
<dbReference type="GO" id="GO:0033785">
    <property type="term" value="F:heptose 7-phosphate kinase activity"/>
    <property type="evidence" value="ECO:0007669"/>
    <property type="project" value="TreeGrafter"/>
</dbReference>
<evidence type="ECO:0000256" key="2">
    <source>
        <dbReference type="ARBA" id="ARBA00022777"/>
    </source>
</evidence>
<accession>D1ALB7</accession>
<evidence type="ECO:0000256" key="1">
    <source>
        <dbReference type="ARBA" id="ARBA00022679"/>
    </source>
</evidence>
<dbReference type="GO" id="GO:0033786">
    <property type="term" value="F:heptose-1-phosphate adenylyltransferase activity"/>
    <property type="evidence" value="ECO:0007669"/>
    <property type="project" value="TreeGrafter"/>
</dbReference>
<dbReference type="HOGENOM" id="CLU_021150_0_1_0"/>
<evidence type="ECO:0000313" key="5">
    <source>
        <dbReference type="Proteomes" id="UP000000845"/>
    </source>
</evidence>
<dbReference type="PANTHER" id="PTHR46969">
    <property type="entry name" value="BIFUNCTIONAL PROTEIN HLDE"/>
    <property type="match status" value="1"/>
</dbReference>
<dbReference type="Pfam" id="PF00294">
    <property type="entry name" value="PfkB"/>
    <property type="match status" value="1"/>
</dbReference>
<protein>
    <submittedName>
        <fullName evidence="4">RfaE bifunctional protein</fullName>
    </submittedName>
</protein>
<dbReference type="NCBIfam" id="TIGR02198">
    <property type="entry name" value="rfaE_dom_I"/>
    <property type="match status" value="1"/>
</dbReference>